<dbReference type="SUPFAM" id="SSF48179">
    <property type="entry name" value="6-phosphogluconate dehydrogenase C-terminal domain-like"/>
    <property type="match status" value="1"/>
</dbReference>
<dbReference type="RefSeq" id="XP_013334866.1">
    <property type="nucleotide sequence ID" value="XM_013479412.1"/>
</dbReference>
<gene>
    <name evidence="2" type="ORF">EMWEY_00048740</name>
</gene>
<dbReference type="VEuPathDB" id="ToxoDB:EMWEY_00048740"/>
<accession>U6M965</accession>
<dbReference type="OMA" id="HPARYYS"/>
<dbReference type="Proteomes" id="UP000030763">
    <property type="component" value="Unassembled WGS sequence"/>
</dbReference>
<organism evidence="2 3">
    <name type="scientific">Eimeria maxima</name>
    <name type="common">Coccidian parasite</name>
    <dbReference type="NCBI Taxonomy" id="5804"/>
    <lineage>
        <taxon>Eukaryota</taxon>
        <taxon>Sar</taxon>
        <taxon>Alveolata</taxon>
        <taxon>Apicomplexa</taxon>
        <taxon>Conoidasida</taxon>
        <taxon>Coccidia</taxon>
        <taxon>Eucoccidiorida</taxon>
        <taxon>Eimeriorina</taxon>
        <taxon>Eimeriidae</taxon>
        <taxon>Eimeria</taxon>
    </lineage>
</organism>
<name>U6M965_EIMMA</name>
<dbReference type="EMBL" id="HG719533">
    <property type="protein sequence ID" value="CDJ58220.1"/>
    <property type="molecule type" value="Genomic_DNA"/>
</dbReference>
<dbReference type="OrthoDB" id="6058913at2759"/>
<dbReference type="Gene3D" id="1.10.1040.10">
    <property type="entry name" value="N-(1-d-carboxylethyl)-l-norvaline Dehydrogenase, domain 2"/>
    <property type="match status" value="1"/>
</dbReference>
<dbReference type="InterPro" id="IPR008927">
    <property type="entry name" value="6-PGluconate_DH-like_C_sf"/>
</dbReference>
<sequence>MLIYPWFDWAVESVLGDSQSRLSAIFGLQHVPWLARWEKHGEAVELIGPKEFLCAAVSPPCARSMVQLLLQFCFDQPCKLLPNFLCLTLTPSNQIIHPARYYSIFKDWDGTRVYKESEISWGLYTEFDEEAAKYLGLLDKELQSIKKALTDKYPQLDLSTVLPIQERIIQQYGDDVKDRSNLQMVVSSNRGYASCRTPAIAVGGGFQPNVQGRLFQEDVPSGLCVLRNIADMVGVRTPTIDMMIEWHQKFMNVEFLKDGKLNPETISLTTAPARYGITTADQLVATALRGCSAGTH</sequence>
<dbReference type="InterPro" id="IPR003421">
    <property type="entry name" value="Opine_DH"/>
</dbReference>
<dbReference type="AlphaFoldDB" id="U6M965"/>
<dbReference type="PANTHER" id="PTHR38015">
    <property type="entry name" value="BLR6086 PROTEIN"/>
    <property type="match status" value="1"/>
</dbReference>
<dbReference type="PANTHER" id="PTHR38015:SF1">
    <property type="entry name" value="OPINE DEHYDROGENASE DOMAIN-CONTAINING PROTEIN"/>
    <property type="match status" value="1"/>
</dbReference>
<dbReference type="Pfam" id="PF02317">
    <property type="entry name" value="Octopine_DH"/>
    <property type="match status" value="1"/>
</dbReference>
<reference evidence="2" key="1">
    <citation type="submission" date="2013-10" db="EMBL/GenBank/DDBJ databases">
        <title>Genomic analysis of the causative agents of coccidiosis in chickens.</title>
        <authorList>
            <person name="Reid A.J."/>
            <person name="Blake D."/>
            <person name="Billington K."/>
            <person name="Browne H."/>
            <person name="Dunn M."/>
            <person name="Hung S."/>
            <person name="Kawahara F."/>
            <person name="Miranda-Saavedra D."/>
            <person name="Mourier T."/>
            <person name="Nagra H."/>
            <person name="Otto T.D."/>
            <person name="Rawlings N."/>
            <person name="Sanchez A."/>
            <person name="Sanders M."/>
            <person name="Subramaniam C."/>
            <person name="Tay Y."/>
            <person name="Dear P."/>
            <person name="Doerig C."/>
            <person name="Gruber A."/>
            <person name="Parkinson J."/>
            <person name="Shirley M."/>
            <person name="Wan K.L."/>
            <person name="Berriman M."/>
            <person name="Tomley F."/>
            <person name="Pain A."/>
        </authorList>
    </citation>
    <scope>NUCLEOTIDE SEQUENCE [LARGE SCALE GENOMIC DNA]</scope>
    <source>
        <strain evidence="2">Weybridge</strain>
    </source>
</reference>
<protein>
    <submittedName>
        <fullName evidence="2">Opine dehydrogenase, putative</fullName>
    </submittedName>
</protein>
<reference evidence="2" key="2">
    <citation type="submission" date="2013-10" db="EMBL/GenBank/DDBJ databases">
        <authorList>
            <person name="Aslett M."/>
        </authorList>
    </citation>
    <scope>NUCLEOTIDE SEQUENCE [LARGE SCALE GENOMIC DNA]</scope>
    <source>
        <strain evidence="2">Weybridge</strain>
    </source>
</reference>
<feature type="domain" description="Opine dehydrogenase" evidence="1">
    <location>
        <begin position="82"/>
        <end position="251"/>
    </location>
</feature>
<dbReference type="InterPro" id="IPR051729">
    <property type="entry name" value="Opine/Lysopine_DH"/>
</dbReference>
<dbReference type="Gene3D" id="3.40.50.720">
    <property type="entry name" value="NAD(P)-binding Rossmann-like Domain"/>
    <property type="match status" value="1"/>
</dbReference>
<proteinExistence type="predicted"/>
<evidence type="ECO:0000313" key="2">
    <source>
        <dbReference type="EMBL" id="CDJ58220.1"/>
    </source>
</evidence>
<dbReference type="GO" id="GO:0016491">
    <property type="term" value="F:oxidoreductase activity"/>
    <property type="evidence" value="ECO:0007669"/>
    <property type="project" value="InterPro"/>
</dbReference>
<dbReference type="InterPro" id="IPR013328">
    <property type="entry name" value="6PGD_dom2"/>
</dbReference>
<evidence type="ECO:0000313" key="3">
    <source>
        <dbReference type="Proteomes" id="UP000030763"/>
    </source>
</evidence>
<evidence type="ECO:0000259" key="1">
    <source>
        <dbReference type="Pfam" id="PF02317"/>
    </source>
</evidence>
<keyword evidence="3" id="KW-1185">Reference proteome</keyword>
<dbReference type="GeneID" id="25338860"/>